<reference evidence="1" key="1">
    <citation type="submission" date="2021-06" db="EMBL/GenBank/DDBJ databases">
        <authorList>
            <person name="Kallberg Y."/>
            <person name="Tangrot J."/>
            <person name="Rosling A."/>
        </authorList>
    </citation>
    <scope>NUCLEOTIDE SEQUENCE</scope>
    <source>
        <strain evidence="1">IL203A</strain>
    </source>
</reference>
<keyword evidence="2" id="KW-1185">Reference proteome</keyword>
<comment type="caution">
    <text evidence="1">The sequence shown here is derived from an EMBL/GenBank/DDBJ whole genome shotgun (WGS) entry which is preliminary data.</text>
</comment>
<protein>
    <submittedName>
        <fullName evidence="1">11900_t:CDS:1</fullName>
    </submittedName>
</protein>
<proteinExistence type="predicted"/>
<name>A0ACA9QAV7_9GLOM</name>
<feature type="non-terminal residue" evidence="1">
    <location>
        <position position="103"/>
    </location>
</feature>
<evidence type="ECO:0000313" key="1">
    <source>
        <dbReference type="EMBL" id="CAG8741895.1"/>
    </source>
</evidence>
<accession>A0ACA9QAV7</accession>
<dbReference type="EMBL" id="CAJVPU010041609">
    <property type="protein sequence ID" value="CAG8741895.1"/>
    <property type="molecule type" value="Genomic_DNA"/>
</dbReference>
<sequence length="103" mass="12468">MSILNAYYYLKYYNYGEEDLNKNLVDTYKFLYEECKKNRVKTYYENLLDSKHKKNTVLLECITNLQNIRNRISLDLEDAEILKMAHMFYGLSEENDVDQIMEK</sequence>
<organism evidence="1 2">
    <name type="scientific">Dentiscutata heterogama</name>
    <dbReference type="NCBI Taxonomy" id="1316150"/>
    <lineage>
        <taxon>Eukaryota</taxon>
        <taxon>Fungi</taxon>
        <taxon>Fungi incertae sedis</taxon>
        <taxon>Mucoromycota</taxon>
        <taxon>Glomeromycotina</taxon>
        <taxon>Glomeromycetes</taxon>
        <taxon>Diversisporales</taxon>
        <taxon>Gigasporaceae</taxon>
        <taxon>Dentiscutata</taxon>
    </lineage>
</organism>
<dbReference type="Proteomes" id="UP000789702">
    <property type="component" value="Unassembled WGS sequence"/>
</dbReference>
<gene>
    <name evidence="1" type="ORF">DHETER_LOCUS14100</name>
</gene>
<evidence type="ECO:0000313" key="2">
    <source>
        <dbReference type="Proteomes" id="UP000789702"/>
    </source>
</evidence>